<dbReference type="SUPFAM" id="SSF51735">
    <property type="entry name" value="NAD(P)-binding Rossmann-fold domains"/>
    <property type="match status" value="1"/>
</dbReference>
<dbReference type="RefSeq" id="WP_247233223.1">
    <property type="nucleotide sequence ID" value="NZ_JALKHS010000010.1"/>
</dbReference>
<dbReference type="Pfam" id="PF13561">
    <property type="entry name" value="adh_short_C2"/>
    <property type="match status" value="1"/>
</dbReference>
<gene>
    <name evidence="3" type="ORF">MU848_13470</name>
</gene>
<dbReference type="PRINTS" id="PR00081">
    <property type="entry name" value="GDHRDH"/>
</dbReference>
<dbReference type="Gene3D" id="3.40.50.720">
    <property type="entry name" value="NAD(P)-binding Rossmann-like Domain"/>
    <property type="match status" value="1"/>
</dbReference>
<evidence type="ECO:0000313" key="3">
    <source>
        <dbReference type="EMBL" id="MCK0532594.1"/>
    </source>
</evidence>
<dbReference type="InterPro" id="IPR002347">
    <property type="entry name" value="SDR_fam"/>
</dbReference>
<dbReference type="Proteomes" id="UP001203512">
    <property type="component" value="Unassembled WGS sequence"/>
</dbReference>
<sequence length="264" mass="28116">MFRHERLKGTSDASPERALVTGATSGIGRATALRLAGRGATVCLVGRNENAAETLRAQIEDMGCQVLVILADVSDGHAVERAVRSFAEAYGGIDTVVASAGIAPKGNATETSIEDWKQCISINLDSVFYLARFAMPELIKTQGTFTIISSDAGMWGDSDFAAYIASKHGVHGLMKSLALDYGRYGVRTNAVCPGFVETPMADKLLANLSPEKLEALRKAVPLARFAQPEDVADVVAHLSSDAARHTNGTEYRLDGGKTCGHYKP</sequence>
<name>A0ABT0DZP1_9SPHN</name>
<protein>
    <submittedName>
        <fullName evidence="3">SDR family oxidoreductase</fullName>
    </submittedName>
</protein>
<dbReference type="InterPro" id="IPR057326">
    <property type="entry name" value="KR_dom"/>
</dbReference>
<dbReference type="CDD" id="cd05233">
    <property type="entry name" value="SDR_c"/>
    <property type="match status" value="1"/>
</dbReference>
<accession>A0ABT0DZP1</accession>
<dbReference type="EMBL" id="JALKHS010000010">
    <property type="protein sequence ID" value="MCK0532594.1"/>
    <property type="molecule type" value="Genomic_DNA"/>
</dbReference>
<dbReference type="InterPro" id="IPR036291">
    <property type="entry name" value="NAD(P)-bd_dom_sf"/>
</dbReference>
<proteinExistence type="inferred from homology"/>
<comment type="caution">
    <text evidence="3">The sequence shown here is derived from an EMBL/GenBank/DDBJ whole genome shotgun (WGS) entry which is preliminary data.</text>
</comment>
<dbReference type="InterPro" id="IPR050259">
    <property type="entry name" value="SDR"/>
</dbReference>
<feature type="domain" description="Ketoreductase" evidence="2">
    <location>
        <begin position="16"/>
        <end position="198"/>
    </location>
</feature>
<dbReference type="SMART" id="SM00822">
    <property type="entry name" value="PKS_KR"/>
    <property type="match status" value="1"/>
</dbReference>
<keyword evidence="4" id="KW-1185">Reference proteome</keyword>
<dbReference type="PANTHER" id="PTHR42879">
    <property type="entry name" value="3-OXOACYL-(ACYL-CARRIER-PROTEIN) REDUCTASE"/>
    <property type="match status" value="1"/>
</dbReference>
<evidence type="ECO:0000259" key="2">
    <source>
        <dbReference type="SMART" id="SM00822"/>
    </source>
</evidence>
<organism evidence="3 4">
    <name type="scientific">Sphingobium agri</name>
    <dbReference type="NCBI Taxonomy" id="2933566"/>
    <lineage>
        <taxon>Bacteria</taxon>
        <taxon>Pseudomonadati</taxon>
        <taxon>Pseudomonadota</taxon>
        <taxon>Alphaproteobacteria</taxon>
        <taxon>Sphingomonadales</taxon>
        <taxon>Sphingomonadaceae</taxon>
        <taxon>Sphingobium</taxon>
    </lineage>
</organism>
<dbReference type="PANTHER" id="PTHR42879:SF2">
    <property type="entry name" value="3-OXOACYL-[ACYL-CARRIER-PROTEIN] REDUCTASE FABG"/>
    <property type="match status" value="1"/>
</dbReference>
<evidence type="ECO:0000313" key="4">
    <source>
        <dbReference type="Proteomes" id="UP001203512"/>
    </source>
</evidence>
<reference evidence="3 4" key="1">
    <citation type="submission" date="2022-04" db="EMBL/GenBank/DDBJ databases">
        <authorList>
            <person name="Huq M.A."/>
        </authorList>
    </citation>
    <scope>NUCLEOTIDE SEQUENCE [LARGE SCALE GENOMIC DNA]</scope>
    <source>
        <strain evidence="3 4">MAH-33</strain>
    </source>
</reference>
<evidence type="ECO:0000256" key="1">
    <source>
        <dbReference type="ARBA" id="ARBA00006484"/>
    </source>
</evidence>
<comment type="similarity">
    <text evidence="1">Belongs to the short-chain dehydrogenases/reductases (SDR) family.</text>
</comment>